<comment type="similarity">
    <text evidence="2">Belongs to the auxin efflux carrier (TC 2.A.69) family.</text>
</comment>
<evidence type="ECO:0000313" key="9">
    <source>
        <dbReference type="EMBL" id="MDR7089972.1"/>
    </source>
</evidence>
<evidence type="ECO:0000256" key="7">
    <source>
        <dbReference type="ARBA" id="ARBA00023136"/>
    </source>
</evidence>
<keyword evidence="6 8" id="KW-1133">Transmembrane helix</keyword>
<organism evidence="9 10">
    <name type="scientific">Cellvibrio fibrivorans</name>
    <dbReference type="NCBI Taxonomy" id="126350"/>
    <lineage>
        <taxon>Bacteria</taxon>
        <taxon>Pseudomonadati</taxon>
        <taxon>Pseudomonadota</taxon>
        <taxon>Gammaproteobacteria</taxon>
        <taxon>Cellvibrionales</taxon>
        <taxon>Cellvibrionaceae</taxon>
        <taxon>Cellvibrio</taxon>
    </lineage>
</organism>
<evidence type="ECO:0000256" key="5">
    <source>
        <dbReference type="ARBA" id="ARBA00022692"/>
    </source>
</evidence>
<feature type="transmembrane region" description="Helical" evidence="8">
    <location>
        <begin position="246"/>
        <end position="266"/>
    </location>
</feature>
<dbReference type="EMBL" id="JAVDVX010000003">
    <property type="protein sequence ID" value="MDR7089972.1"/>
    <property type="molecule type" value="Genomic_DNA"/>
</dbReference>
<evidence type="ECO:0000256" key="2">
    <source>
        <dbReference type="ARBA" id="ARBA00010145"/>
    </source>
</evidence>
<evidence type="ECO:0000313" key="10">
    <source>
        <dbReference type="Proteomes" id="UP001253595"/>
    </source>
</evidence>
<evidence type="ECO:0000256" key="6">
    <source>
        <dbReference type="ARBA" id="ARBA00022989"/>
    </source>
</evidence>
<reference evidence="9 10" key="1">
    <citation type="submission" date="2023-07" db="EMBL/GenBank/DDBJ databases">
        <title>Sorghum-associated microbial communities from plants grown in Nebraska, USA.</title>
        <authorList>
            <person name="Schachtman D."/>
        </authorList>
    </citation>
    <scope>NUCLEOTIDE SEQUENCE [LARGE SCALE GENOMIC DNA]</scope>
    <source>
        <strain evidence="9 10">BE190</strain>
    </source>
</reference>
<evidence type="ECO:0000256" key="1">
    <source>
        <dbReference type="ARBA" id="ARBA00004651"/>
    </source>
</evidence>
<dbReference type="PANTHER" id="PTHR36838:SF1">
    <property type="entry name" value="SLR1864 PROTEIN"/>
    <property type="match status" value="1"/>
</dbReference>
<accession>A0ABU1UXQ9</accession>
<comment type="subcellular location">
    <subcellularLocation>
        <location evidence="1">Cell membrane</location>
        <topology evidence="1">Multi-pass membrane protein</topology>
    </subcellularLocation>
</comment>
<sequence>MLSELLAILAPIMISVGAGFIWGKTGTEFPSDFISRIVMNIGTPCLIISVMAKVDVQPAVMGQVALATAIVMTAMGLFGWALLRWMKLEIGTYLPPLIFPNNGNMGLPLCLFAYGQTGLALALGSFMVMMVATFTVGLLLVTTSEGGIFKRMEAIAKQPVIYAMIIAVILLVTHTELPRWISNTLDLLGGIAIPLMTIALGVSLATLKIHFWKRSLLFSFLRVGGGLLFGFVVCELMGLTGVSRNIVLLQSAMPIAVFNYLLALRYDRHPEEVAAMVLVSTLVAFIGLPFLLVAIL</sequence>
<dbReference type="Proteomes" id="UP001253595">
    <property type="component" value="Unassembled WGS sequence"/>
</dbReference>
<comment type="caution">
    <text evidence="9">The sequence shown here is derived from an EMBL/GenBank/DDBJ whole genome shotgun (WGS) entry which is preliminary data.</text>
</comment>
<feature type="transmembrane region" description="Helical" evidence="8">
    <location>
        <begin position="33"/>
        <end position="52"/>
    </location>
</feature>
<evidence type="ECO:0000256" key="3">
    <source>
        <dbReference type="ARBA" id="ARBA00022448"/>
    </source>
</evidence>
<feature type="transmembrane region" description="Helical" evidence="8">
    <location>
        <begin position="187"/>
        <end position="207"/>
    </location>
</feature>
<keyword evidence="4" id="KW-1003">Cell membrane</keyword>
<dbReference type="InterPro" id="IPR038770">
    <property type="entry name" value="Na+/solute_symporter_sf"/>
</dbReference>
<gene>
    <name evidence="9" type="ORF">J2X05_001994</name>
</gene>
<protein>
    <submittedName>
        <fullName evidence="9">Permease</fullName>
    </submittedName>
</protein>
<feature type="transmembrane region" description="Helical" evidence="8">
    <location>
        <begin position="160"/>
        <end position="181"/>
    </location>
</feature>
<evidence type="ECO:0000256" key="4">
    <source>
        <dbReference type="ARBA" id="ARBA00022475"/>
    </source>
</evidence>
<dbReference type="PANTHER" id="PTHR36838">
    <property type="entry name" value="AUXIN EFFLUX CARRIER FAMILY PROTEIN"/>
    <property type="match status" value="1"/>
</dbReference>
<feature type="transmembrane region" description="Helical" evidence="8">
    <location>
        <begin position="219"/>
        <end position="240"/>
    </location>
</feature>
<keyword evidence="7 8" id="KW-0472">Membrane</keyword>
<dbReference type="Pfam" id="PF03547">
    <property type="entry name" value="Mem_trans"/>
    <property type="match status" value="1"/>
</dbReference>
<proteinExistence type="inferred from homology"/>
<keyword evidence="10" id="KW-1185">Reference proteome</keyword>
<keyword evidence="5 8" id="KW-0812">Transmembrane</keyword>
<dbReference type="InterPro" id="IPR004776">
    <property type="entry name" value="Mem_transp_PIN-like"/>
</dbReference>
<feature type="transmembrane region" description="Helical" evidence="8">
    <location>
        <begin position="273"/>
        <end position="295"/>
    </location>
</feature>
<dbReference type="RefSeq" id="WP_310071896.1">
    <property type="nucleotide sequence ID" value="NZ_JAVDVX010000003.1"/>
</dbReference>
<keyword evidence="3" id="KW-0813">Transport</keyword>
<feature type="transmembrane region" description="Helical" evidence="8">
    <location>
        <begin position="64"/>
        <end position="86"/>
    </location>
</feature>
<name>A0ABU1UXQ9_9GAMM</name>
<dbReference type="Gene3D" id="1.20.1530.20">
    <property type="match status" value="1"/>
</dbReference>
<feature type="transmembrane region" description="Helical" evidence="8">
    <location>
        <begin position="106"/>
        <end position="139"/>
    </location>
</feature>
<evidence type="ECO:0000256" key="8">
    <source>
        <dbReference type="SAM" id="Phobius"/>
    </source>
</evidence>